<keyword evidence="4" id="KW-1185">Reference proteome</keyword>
<evidence type="ECO:0000259" key="2">
    <source>
        <dbReference type="Pfam" id="PF19051"/>
    </source>
</evidence>
<dbReference type="OrthoDB" id="9763611at2"/>
<dbReference type="GO" id="GO:0000166">
    <property type="term" value="F:nucleotide binding"/>
    <property type="evidence" value="ECO:0007669"/>
    <property type="project" value="InterPro"/>
</dbReference>
<dbReference type="InterPro" id="IPR036291">
    <property type="entry name" value="NAD(P)-bd_dom_sf"/>
</dbReference>
<dbReference type="SUPFAM" id="SSF51735">
    <property type="entry name" value="NAD(P)-binding Rossmann-fold domains"/>
    <property type="match status" value="1"/>
</dbReference>
<dbReference type="EMBL" id="CP002691">
    <property type="protein sequence ID" value="AEE54290.1"/>
    <property type="molecule type" value="Genomic_DNA"/>
</dbReference>
<accession>F4KRA3</accession>
<organism evidence="3 4">
    <name type="scientific">Haliscomenobacter hydrossis (strain ATCC 27775 / DSM 1100 / LMG 10767 / O)</name>
    <dbReference type="NCBI Taxonomy" id="760192"/>
    <lineage>
        <taxon>Bacteria</taxon>
        <taxon>Pseudomonadati</taxon>
        <taxon>Bacteroidota</taxon>
        <taxon>Saprospiria</taxon>
        <taxon>Saprospirales</taxon>
        <taxon>Haliscomenobacteraceae</taxon>
        <taxon>Haliscomenobacter</taxon>
    </lineage>
</organism>
<protein>
    <submittedName>
        <fullName evidence="3">Oxidoreductase domain protein</fullName>
    </submittedName>
</protein>
<dbReference type="Gene3D" id="3.40.50.720">
    <property type="entry name" value="NAD(P)-binding Rossmann-like Domain"/>
    <property type="match status" value="1"/>
</dbReference>
<sequence length="430" mass="49174">MDRRSFIQQAGLAGAAVLTPPYLIPSRPAKYKTVLIGSGWWGLNILREAIRSGQVTVAALCDVDENQLKKCKAEVDKLCNDQPKTYKDYRECIKAERPDIVINATPDHWHALIAIEAMQSGAHVFLEKPISHTVKEGSAIEKAARDTQKVCIVDFHRRYSPHNVSGQEFLKSGKAGKIHSVKAFVHYNNGMGKKEEESAPPAGMDWDFYCGPAPLSTYNPGMHPRGWRQYTQFANGNIGDWGPHWFDQILWWTEEKMPRKIYSTQKSDIRNSLANAPEEQRAVYEFESFICTWEHTLLSNHPERQGENVGVYFHGTEGVFHMGWQRGWTFYPNDTKKEILREEAKMNQPDQQNIDLVWNDFMACIPTGKRPFADIERGRHATNMALLGNLSAKLGRSIEWDHEKDMIVGDKAANKLLVREYRKPWEYPKG</sequence>
<dbReference type="Proteomes" id="UP000008461">
    <property type="component" value="Chromosome"/>
</dbReference>
<dbReference type="STRING" id="760192.Halhy_6474"/>
<dbReference type="PANTHER" id="PTHR43818:SF5">
    <property type="entry name" value="OXIDOREDUCTASE FAMILY PROTEIN"/>
    <property type="match status" value="1"/>
</dbReference>
<name>F4KRA3_HALH1</name>
<dbReference type="InterPro" id="IPR000683">
    <property type="entry name" value="Gfo/Idh/MocA-like_OxRdtase_N"/>
</dbReference>
<dbReference type="RefSeq" id="WP_013768807.1">
    <property type="nucleotide sequence ID" value="NC_015510.1"/>
</dbReference>
<dbReference type="InterPro" id="IPR006311">
    <property type="entry name" value="TAT_signal"/>
</dbReference>
<dbReference type="Pfam" id="PF19051">
    <property type="entry name" value="GFO_IDH_MocA_C2"/>
    <property type="match status" value="1"/>
</dbReference>
<feature type="domain" description="Gfo/Idh/MocA-like oxidoreductase N-terminal" evidence="1">
    <location>
        <begin position="32"/>
        <end position="155"/>
    </location>
</feature>
<dbReference type="Pfam" id="PF01408">
    <property type="entry name" value="GFO_IDH_MocA"/>
    <property type="match status" value="1"/>
</dbReference>
<gene>
    <name evidence="3" type="ordered locus">Halhy_6474</name>
</gene>
<proteinExistence type="predicted"/>
<evidence type="ECO:0000259" key="1">
    <source>
        <dbReference type="Pfam" id="PF01408"/>
    </source>
</evidence>
<dbReference type="SUPFAM" id="SSF55347">
    <property type="entry name" value="Glyceraldehyde-3-phosphate dehydrogenase-like, C-terminal domain"/>
    <property type="match status" value="1"/>
</dbReference>
<dbReference type="Gene3D" id="3.30.360.10">
    <property type="entry name" value="Dihydrodipicolinate Reductase, domain 2"/>
    <property type="match status" value="1"/>
</dbReference>
<evidence type="ECO:0000313" key="3">
    <source>
        <dbReference type="EMBL" id="AEE54290.1"/>
    </source>
</evidence>
<dbReference type="HOGENOM" id="CLU_023194_24_0_10"/>
<dbReference type="PROSITE" id="PS51318">
    <property type="entry name" value="TAT"/>
    <property type="match status" value="1"/>
</dbReference>
<dbReference type="KEGG" id="hhy:Halhy_6474"/>
<dbReference type="InterPro" id="IPR043906">
    <property type="entry name" value="Gfo/Idh/MocA_OxRdtase_bact_C"/>
</dbReference>
<evidence type="ECO:0000313" key="4">
    <source>
        <dbReference type="Proteomes" id="UP000008461"/>
    </source>
</evidence>
<dbReference type="eggNOG" id="COG0673">
    <property type="taxonomic scope" value="Bacteria"/>
</dbReference>
<dbReference type="InterPro" id="IPR050463">
    <property type="entry name" value="Gfo/Idh/MocA_oxidrdct_glycsds"/>
</dbReference>
<reference evidence="3 4" key="1">
    <citation type="journal article" date="2011" name="Stand. Genomic Sci.">
        <title>Complete genome sequence of Haliscomenobacter hydrossis type strain (O).</title>
        <authorList>
            <consortium name="US DOE Joint Genome Institute (JGI-PGF)"/>
            <person name="Daligault H."/>
            <person name="Lapidus A."/>
            <person name="Zeytun A."/>
            <person name="Nolan M."/>
            <person name="Lucas S."/>
            <person name="Del Rio T.G."/>
            <person name="Tice H."/>
            <person name="Cheng J.F."/>
            <person name="Tapia R."/>
            <person name="Han C."/>
            <person name="Goodwin L."/>
            <person name="Pitluck S."/>
            <person name="Liolios K."/>
            <person name="Pagani I."/>
            <person name="Ivanova N."/>
            <person name="Huntemann M."/>
            <person name="Mavromatis K."/>
            <person name="Mikhailova N."/>
            <person name="Pati A."/>
            <person name="Chen A."/>
            <person name="Palaniappan K."/>
            <person name="Land M."/>
            <person name="Hauser L."/>
            <person name="Brambilla E.M."/>
            <person name="Rohde M."/>
            <person name="Verbarg S."/>
            <person name="Goker M."/>
            <person name="Bristow J."/>
            <person name="Eisen J.A."/>
            <person name="Markowitz V."/>
            <person name="Hugenholtz P."/>
            <person name="Kyrpides N.C."/>
            <person name="Klenk H.P."/>
            <person name="Woyke T."/>
        </authorList>
    </citation>
    <scope>NUCLEOTIDE SEQUENCE [LARGE SCALE GENOMIC DNA]</scope>
    <source>
        <strain evidence="4">ATCC 27775 / DSM 1100 / LMG 10767 / O</strain>
    </source>
</reference>
<reference key="2">
    <citation type="submission" date="2011-04" db="EMBL/GenBank/DDBJ databases">
        <title>Complete sequence of chromosome of Haliscomenobacter hydrossis DSM 1100.</title>
        <authorList>
            <consortium name="US DOE Joint Genome Institute (JGI-PGF)"/>
            <person name="Lucas S."/>
            <person name="Han J."/>
            <person name="Lapidus A."/>
            <person name="Bruce D."/>
            <person name="Goodwin L."/>
            <person name="Pitluck S."/>
            <person name="Peters L."/>
            <person name="Kyrpides N."/>
            <person name="Mavromatis K."/>
            <person name="Ivanova N."/>
            <person name="Ovchinnikova G."/>
            <person name="Pagani I."/>
            <person name="Daligault H."/>
            <person name="Detter J.C."/>
            <person name="Han C."/>
            <person name="Land M."/>
            <person name="Hauser L."/>
            <person name="Markowitz V."/>
            <person name="Cheng J.-F."/>
            <person name="Hugenholtz P."/>
            <person name="Woyke T."/>
            <person name="Wu D."/>
            <person name="Verbarg S."/>
            <person name="Frueling A."/>
            <person name="Brambilla E."/>
            <person name="Klenk H.-P."/>
            <person name="Eisen J.A."/>
        </authorList>
    </citation>
    <scope>NUCLEOTIDE SEQUENCE</scope>
    <source>
        <strain>DSM 1100</strain>
    </source>
</reference>
<dbReference type="PANTHER" id="PTHR43818">
    <property type="entry name" value="BCDNA.GH03377"/>
    <property type="match status" value="1"/>
</dbReference>
<feature type="domain" description="Gfo/Idh/MocA-like oxidoreductase bacterial type C-terminal" evidence="2">
    <location>
        <begin position="192"/>
        <end position="426"/>
    </location>
</feature>
<dbReference type="AlphaFoldDB" id="F4KRA3"/>